<evidence type="ECO:0000256" key="9">
    <source>
        <dbReference type="ARBA" id="ARBA00022824"/>
    </source>
</evidence>
<keyword evidence="12" id="KW-0496">Mitochondrion</keyword>
<proteinExistence type="inferred from homology"/>
<dbReference type="Pfam" id="PF01124">
    <property type="entry name" value="MAPEG"/>
    <property type="match status" value="1"/>
</dbReference>
<evidence type="ECO:0000256" key="1">
    <source>
        <dbReference type="ARBA" id="ARBA00003701"/>
    </source>
</evidence>
<dbReference type="InterPro" id="IPR040162">
    <property type="entry name" value="MGST1-like"/>
</dbReference>
<dbReference type="PANTHER" id="PTHR10689:SF6">
    <property type="entry name" value="MICROSOMAL GLUTATHIONE S-TRANSFERASE 1"/>
    <property type="match status" value="1"/>
</dbReference>
<gene>
    <name evidence="18" type="primary">CSON009850</name>
</gene>
<feature type="transmembrane region" description="Helical" evidence="17">
    <location>
        <begin position="17"/>
        <end position="37"/>
    </location>
</feature>
<keyword evidence="6" id="KW-0808">Transferase</keyword>
<evidence type="ECO:0000256" key="16">
    <source>
        <dbReference type="ARBA" id="ARBA00049385"/>
    </source>
</evidence>
<evidence type="ECO:0000256" key="8">
    <source>
        <dbReference type="ARBA" id="ARBA00022787"/>
    </source>
</evidence>
<dbReference type="OMA" id="CELIIRR"/>
<evidence type="ECO:0000256" key="14">
    <source>
        <dbReference type="ARBA" id="ARBA00038540"/>
    </source>
</evidence>
<evidence type="ECO:0000256" key="17">
    <source>
        <dbReference type="SAM" id="Phobius"/>
    </source>
</evidence>
<reference evidence="18" key="1">
    <citation type="submission" date="2018-07" db="EMBL/GenBank/DDBJ databases">
        <authorList>
            <person name="Quirk P.G."/>
            <person name="Krulwich T.A."/>
        </authorList>
    </citation>
    <scope>NUCLEOTIDE SEQUENCE</scope>
</reference>
<comment type="similarity">
    <text evidence="4">Belongs to the MAPEG family.</text>
</comment>
<sequence>MDFQSNEILNSESFKCYAFWSGILVLKMVFMSVLTGLQRFRKKAFSNPEDLILINQAQIKFDDDDVERARRAHRNDLETILPFLIIGYLYVLTKPNETAACYLFRIAGICRLIHTLVYSIIVVRQPARGIAFWGTTGIMIYMAVVVMVHFYS</sequence>
<keyword evidence="10 17" id="KW-1133">Transmembrane helix</keyword>
<keyword evidence="13 17" id="KW-0472">Membrane</keyword>
<comment type="function">
    <text evidence="1">Conjugation of reduced glutathione to a wide number of exogenous and endogenous hydrophobic electrophiles.</text>
</comment>
<comment type="subunit">
    <text evidence="14">Homotrimer; The trimer binds only one molecule of glutathione.</text>
</comment>
<feature type="transmembrane region" description="Helical" evidence="17">
    <location>
        <begin position="99"/>
        <end position="123"/>
    </location>
</feature>
<dbReference type="AlphaFoldDB" id="A0A336M143"/>
<evidence type="ECO:0000256" key="4">
    <source>
        <dbReference type="ARBA" id="ARBA00010459"/>
    </source>
</evidence>
<dbReference type="PANTHER" id="PTHR10689">
    <property type="entry name" value="MICROSOMAL GLUTATHIONE S-TRANSFERASE 1"/>
    <property type="match status" value="1"/>
</dbReference>
<dbReference type="GO" id="GO:0005789">
    <property type="term" value="C:endoplasmic reticulum membrane"/>
    <property type="evidence" value="ECO:0007669"/>
    <property type="project" value="UniProtKB-SubCell"/>
</dbReference>
<dbReference type="SUPFAM" id="SSF161084">
    <property type="entry name" value="MAPEG domain-like"/>
    <property type="match status" value="1"/>
</dbReference>
<evidence type="ECO:0000256" key="6">
    <source>
        <dbReference type="ARBA" id="ARBA00022679"/>
    </source>
</evidence>
<comment type="catalytic activity">
    <reaction evidence="16">
        <text>RX + glutathione = an S-substituted glutathione + a halide anion + H(+)</text>
        <dbReference type="Rhea" id="RHEA:16437"/>
        <dbReference type="ChEBI" id="CHEBI:15378"/>
        <dbReference type="ChEBI" id="CHEBI:16042"/>
        <dbReference type="ChEBI" id="CHEBI:17792"/>
        <dbReference type="ChEBI" id="CHEBI:57925"/>
        <dbReference type="ChEBI" id="CHEBI:90779"/>
        <dbReference type="EC" id="2.5.1.18"/>
    </reaction>
    <physiologicalReaction direction="left-to-right" evidence="16">
        <dbReference type="Rhea" id="RHEA:16438"/>
    </physiologicalReaction>
</comment>
<evidence type="ECO:0000256" key="7">
    <source>
        <dbReference type="ARBA" id="ARBA00022692"/>
    </source>
</evidence>
<dbReference type="Gene3D" id="1.20.120.550">
    <property type="entry name" value="Membrane associated eicosanoid/glutathione metabolism-like domain"/>
    <property type="match status" value="1"/>
</dbReference>
<dbReference type="GO" id="GO:0005741">
    <property type="term" value="C:mitochondrial outer membrane"/>
    <property type="evidence" value="ECO:0007669"/>
    <property type="project" value="UniProtKB-SubCell"/>
</dbReference>
<keyword evidence="9" id="KW-0256">Endoplasmic reticulum</keyword>
<dbReference type="VEuPathDB" id="VectorBase:CSON009850"/>
<dbReference type="EMBL" id="UFQT01000394">
    <property type="protein sequence ID" value="SSX23952.1"/>
    <property type="molecule type" value="Genomic_DNA"/>
</dbReference>
<evidence type="ECO:0000256" key="10">
    <source>
        <dbReference type="ARBA" id="ARBA00022989"/>
    </source>
</evidence>
<organism evidence="18">
    <name type="scientific">Culicoides sonorensis</name>
    <name type="common">Biting midge</name>
    <dbReference type="NCBI Taxonomy" id="179676"/>
    <lineage>
        <taxon>Eukaryota</taxon>
        <taxon>Metazoa</taxon>
        <taxon>Ecdysozoa</taxon>
        <taxon>Arthropoda</taxon>
        <taxon>Hexapoda</taxon>
        <taxon>Insecta</taxon>
        <taxon>Pterygota</taxon>
        <taxon>Neoptera</taxon>
        <taxon>Endopterygota</taxon>
        <taxon>Diptera</taxon>
        <taxon>Nematocera</taxon>
        <taxon>Chironomoidea</taxon>
        <taxon>Ceratopogonidae</taxon>
        <taxon>Ceratopogoninae</taxon>
        <taxon>Culicoides</taxon>
        <taxon>Monoculicoides</taxon>
    </lineage>
</organism>
<evidence type="ECO:0000256" key="3">
    <source>
        <dbReference type="ARBA" id="ARBA00004477"/>
    </source>
</evidence>
<evidence type="ECO:0000256" key="12">
    <source>
        <dbReference type="ARBA" id="ARBA00023128"/>
    </source>
</evidence>
<dbReference type="EC" id="2.5.1.18" evidence="5"/>
<dbReference type="InterPro" id="IPR023352">
    <property type="entry name" value="MAPEG-like_dom_sf"/>
</dbReference>
<keyword evidence="8" id="KW-1000">Mitochondrion outer membrane</keyword>
<dbReference type="GO" id="GO:0004364">
    <property type="term" value="F:glutathione transferase activity"/>
    <property type="evidence" value="ECO:0007669"/>
    <property type="project" value="UniProtKB-EC"/>
</dbReference>
<feature type="transmembrane region" description="Helical" evidence="17">
    <location>
        <begin position="130"/>
        <end position="151"/>
    </location>
</feature>
<comment type="subcellular location">
    <subcellularLocation>
        <location evidence="3">Endoplasmic reticulum membrane</location>
        <topology evidence="3">Multi-pass membrane protein</topology>
    </subcellularLocation>
    <subcellularLocation>
        <location evidence="2">Mitochondrion outer membrane</location>
    </subcellularLocation>
</comment>
<evidence type="ECO:0000256" key="11">
    <source>
        <dbReference type="ARBA" id="ARBA00022990"/>
    </source>
</evidence>
<evidence type="ECO:0000256" key="15">
    <source>
        <dbReference type="ARBA" id="ARBA00039397"/>
    </source>
</evidence>
<evidence type="ECO:0000313" key="18">
    <source>
        <dbReference type="EMBL" id="SSX23952.1"/>
    </source>
</evidence>
<keyword evidence="11" id="KW-0007">Acetylation</keyword>
<name>A0A336M143_CULSO</name>
<dbReference type="InterPro" id="IPR001129">
    <property type="entry name" value="Membr-assoc_MAPEG"/>
</dbReference>
<dbReference type="FunFam" id="1.20.120.550:FF:000002">
    <property type="entry name" value="Microsomal glutathione S-transferase 1"/>
    <property type="match status" value="1"/>
</dbReference>
<accession>A0A336M143</accession>
<evidence type="ECO:0000256" key="13">
    <source>
        <dbReference type="ARBA" id="ARBA00023136"/>
    </source>
</evidence>
<protein>
    <recommendedName>
        <fullName evidence="15">Microsomal glutathione S-transferase 1</fullName>
        <ecNumber evidence="5">2.5.1.18</ecNumber>
    </recommendedName>
</protein>
<evidence type="ECO:0000256" key="2">
    <source>
        <dbReference type="ARBA" id="ARBA00004294"/>
    </source>
</evidence>
<feature type="transmembrane region" description="Helical" evidence="17">
    <location>
        <begin position="77"/>
        <end position="93"/>
    </location>
</feature>
<keyword evidence="7 17" id="KW-0812">Transmembrane</keyword>
<evidence type="ECO:0000256" key="5">
    <source>
        <dbReference type="ARBA" id="ARBA00012452"/>
    </source>
</evidence>